<comment type="similarity">
    <text evidence="2">Belongs to the class-II aminoacyl-tRNA synthetase family. Phe-tRNA synthetase alpha subunit type 2 subfamily.</text>
</comment>
<proteinExistence type="inferred from homology"/>
<evidence type="ECO:0000256" key="2">
    <source>
        <dbReference type="ARBA" id="ARBA00006703"/>
    </source>
</evidence>
<evidence type="ECO:0000256" key="5">
    <source>
        <dbReference type="ARBA" id="ARBA00022598"/>
    </source>
</evidence>
<evidence type="ECO:0000256" key="6">
    <source>
        <dbReference type="ARBA" id="ARBA00022723"/>
    </source>
</evidence>
<evidence type="ECO:0000256" key="9">
    <source>
        <dbReference type="ARBA" id="ARBA00022842"/>
    </source>
</evidence>
<evidence type="ECO:0000313" key="14">
    <source>
        <dbReference type="Proteomes" id="UP001608902"/>
    </source>
</evidence>
<dbReference type="Pfam" id="PF18554">
    <property type="entry name" value="PheRS_DBD2"/>
    <property type="match status" value="1"/>
</dbReference>
<dbReference type="GO" id="GO:0005524">
    <property type="term" value="F:ATP binding"/>
    <property type="evidence" value="ECO:0007669"/>
    <property type="project" value="UniProtKB-KW"/>
</dbReference>
<gene>
    <name evidence="13" type="ORF">AB6A40_001847</name>
</gene>
<dbReference type="PANTHER" id="PTHR11538:SF40">
    <property type="entry name" value="PHENYLALANINE--TRNA LIGASE ALPHA SUBUNIT"/>
    <property type="match status" value="1"/>
</dbReference>
<keyword evidence="7" id="KW-0547">Nucleotide-binding</keyword>
<evidence type="ECO:0000256" key="4">
    <source>
        <dbReference type="ARBA" id="ARBA00022490"/>
    </source>
</evidence>
<dbReference type="SUPFAM" id="SSF55681">
    <property type="entry name" value="Class II aaRS and biotin synthetases"/>
    <property type="match status" value="1"/>
</dbReference>
<evidence type="ECO:0000259" key="12">
    <source>
        <dbReference type="PROSITE" id="PS50862"/>
    </source>
</evidence>
<dbReference type="Pfam" id="PF01409">
    <property type="entry name" value="tRNA-synt_2d"/>
    <property type="match status" value="1"/>
</dbReference>
<sequence length="518" mass="58453">MDNLFLISADQHLSQYSYINGYSPGTCDIDFLRKIAQLQYSEENFPNLDRWKRHISSFSEEELAHFASTTHSLLTNSTSLRSKPAGMGPSSITVQSTCNDLVASDRSESLDLPQIILDELKLKEFVETEALANSLKIDHQKIVGAAKSLLASEGLIVAEERRSSRLEFTDEGKEVMKSGAPEARVYEVIGPNGMLQSDVMKHPFGKIGIGKALAAQWISIDKSGGTIKVIRKVSSIKDAVQEQLDLIQNNKEKNVAPKVIQELKKRKLLQEINIKGYVLKKGPSFTTVIVKPEVDLTVEAITSGSWKQATYKAYNFNALGLPTNGGCLHPLMKVRSEFRQIFFQMGFSEMPTNRYVESSFWNFDALFQPQQHPARDAHDTFFISDPERSYSFPEDYLARVKEVHSKGGYGSKGYNYEWKIEEAQKNVLRTHTTAVSARQLYALAQSGFKPSKMFSIDRVFRNETLDATHLAEFHQVEGVIAERNLSLAHVMGLFTEFFRKCGQLCLFNRINFQVNAYK</sequence>
<dbReference type="Pfam" id="PF18553">
    <property type="entry name" value="PheRS_DBD3"/>
    <property type="match status" value="1"/>
</dbReference>
<organism evidence="13 14">
    <name type="scientific">Gnathostoma spinigerum</name>
    <dbReference type="NCBI Taxonomy" id="75299"/>
    <lineage>
        <taxon>Eukaryota</taxon>
        <taxon>Metazoa</taxon>
        <taxon>Ecdysozoa</taxon>
        <taxon>Nematoda</taxon>
        <taxon>Chromadorea</taxon>
        <taxon>Rhabditida</taxon>
        <taxon>Spirurina</taxon>
        <taxon>Gnathostomatomorpha</taxon>
        <taxon>Gnathostomatoidea</taxon>
        <taxon>Gnathostomatidae</taxon>
        <taxon>Gnathostoma</taxon>
    </lineage>
</organism>
<dbReference type="GO" id="GO:0005737">
    <property type="term" value="C:cytoplasm"/>
    <property type="evidence" value="ECO:0007669"/>
    <property type="project" value="UniProtKB-SubCell"/>
</dbReference>
<keyword evidence="4" id="KW-0963">Cytoplasm</keyword>
<evidence type="ECO:0000256" key="3">
    <source>
        <dbReference type="ARBA" id="ARBA00012814"/>
    </source>
</evidence>
<dbReference type="InterPro" id="IPR045864">
    <property type="entry name" value="aa-tRNA-synth_II/BPL/LPL"/>
</dbReference>
<dbReference type="EMBL" id="JBGFUD010000735">
    <property type="protein sequence ID" value="MFH4975138.1"/>
    <property type="molecule type" value="Genomic_DNA"/>
</dbReference>
<dbReference type="Gene3D" id="1.10.10.2320">
    <property type="match status" value="1"/>
</dbReference>
<evidence type="ECO:0000256" key="10">
    <source>
        <dbReference type="ARBA" id="ARBA00022917"/>
    </source>
</evidence>
<dbReference type="Gene3D" id="3.30.1370.240">
    <property type="match status" value="1"/>
</dbReference>
<name>A0ABD6E5A2_9BILA</name>
<protein>
    <recommendedName>
        <fullName evidence="3">phenylalanine--tRNA ligase</fullName>
        <ecNumber evidence="3">6.1.1.20</ecNumber>
    </recommendedName>
</protein>
<dbReference type="InterPro" id="IPR040586">
    <property type="entry name" value="PheRS_DBD2"/>
</dbReference>
<evidence type="ECO:0000256" key="1">
    <source>
        <dbReference type="ARBA" id="ARBA00004496"/>
    </source>
</evidence>
<keyword evidence="10" id="KW-0648">Protein biosynthesis</keyword>
<dbReference type="EC" id="6.1.1.20" evidence="3"/>
<dbReference type="Pfam" id="PF18552">
    <property type="entry name" value="PheRS_DBD1"/>
    <property type="match status" value="1"/>
</dbReference>
<dbReference type="GO" id="GO:0006412">
    <property type="term" value="P:translation"/>
    <property type="evidence" value="ECO:0007669"/>
    <property type="project" value="UniProtKB-KW"/>
</dbReference>
<keyword evidence="8" id="KW-0067">ATP-binding</keyword>
<keyword evidence="11" id="KW-0030">Aminoacyl-tRNA synthetase</keyword>
<feature type="domain" description="Aminoacyl-transfer RNA synthetases class-II family profile" evidence="12">
    <location>
        <begin position="333"/>
        <end position="518"/>
    </location>
</feature>
<dbReference type="InterPro" id="IPR040725">
    <property type="entry name" value="PheRS_DBD3"/>
</dbReference>
<comment type="caution">
    <text evidence="13">The sequence shown here is derived from an EMBL/GenBank/DDBJ whole genome shotgun (WGS) entry which is preliminary data.</text>
</comment>
<keyword evidence="14" id="KW-1185">Reference proteome</keyword>
<evidence type="ECO:0000256" key="11">
    <source>
        <dbReference type="ARBA" id="ARBA00023146"/>
    </source>
</evidence>
<dbReference type="Gene3D" id="1.10.10.2330">
    <property type="match status" value="1"/>
</dbReference>
<dbReference type="GO" id="GO:0046872">
    <property type="term" value="F:metal ion binding"/>
    <property type="evidence" value="ECO:0007669"/>
    <property type="project" value="UniProtKB-KW"/>
</dbReference>
<evidence type="ECO:0000256" key="8">
    <source>
        <dbReference type="ARBA" id="ARBA00022840"/>
    </source>
</evidence>
<dbReference type="Gene3D" id="3.30.930.10">
    <property type="entry name" value="Bira Bifunctional Protein, Domain 2"/>
    <property type="match status" value="1"/>
</dbReference>
<dbReference type="AlphaFoldDB" id="A0ABD6E5A2"/>
<keyword evidence="5" id="KW-0436">Ligase</keyword>
<reference evidence="13 14" key="1">
    <citation type="submission" date="2024-08" db="EMBL/GenBank/DDBJ databases">
        <title>Gnathostoma spinigerum genome.</title>
        <authorList>
            <person name="Gonzalez-Bertolin B."/>
            <person name="Monzon S."/>
            <person name="Zaballos A."/>
            <person name="Jimenez P."/>
            <person name="Dekumyoy P."/>
            <person name="Varona S."/>
            <person name="Cuesta I."/>
            <person name="Sumanam S."/>
            <person name="Adisakwattana P."/>
            <person name="Gasser R.B."/>
            <person name="Hernandez-Gonzalez A."/>
            <person name="Young N.D."/>
            <person name="Perteguer M.J."/>
        </authorList>
    </citation>
    <scope>NUCLEOTIDE SEQUENCE [LARGE SCALE GENOMIC DNA]</scope>
    <source>
        <strain evidence="13">AL3</strain>
        <tissue evidence="13">Liver</tissue>
    </source>
</reference>
<accession>A0ABD6E5A2</accession>
<dbReference type="FunFam" id="1.10.10.2320:FF:000001">
    <property type="entry name" value="phenylalanine--tRNA ligase alpha subunit"/>
    <property type="match status" value="1"/>
</dbReference>
<evidence type="ECO:0000256" key="7">
    <source>
        <dbReference type="ARBA" id="ARBA00022741"/>
    </source>
</evidence>
<dbReference type="GO" id="GO:0004826">
    <property type="term" value="F:phenylalanine-tRNA ligase activity"/>
    <property type="evidence" value="ECO:0007669"/>
    <property type="project" value="UniProtKB-EC"/>
</dbReference>
<evidence type="ECO:0000313" key="13">
    <source>
        <dbReference type="EMBL" id="MFH4975138.1"/>
    </source>
</evidence>
<dbReference type="InterPro" id="IPR002319">
    <property type="entry name" value="Phenylalanyl-tRNA_Synthase"/>
</dbReference>
<dbReference type="Proteomes" id="UP001608902">
    <property type="component" value="Unassembled WGS sequence"/>
</dbReference>
<dbReference type="InterPro" id="IPR040724">
    <property type="entry name" value="PheRS_DBD1"/>
</dbReference>
<keyword evidence="9" id="KW-0460">Magnesium</keyword>
<dbReference type="PANTHER" id="PTHR11538">
    <property type="entry name" value="PHENYLALANYL-TRNA SYNTHETASE"/>
    <property type="match status" value="1"/>
</dbReference>
<comment type="subcellular location">
    <subcellularLocation>
        <location evidence="1">Cytoplasm</location>
    </subcellularLocation>
</comment>
<dbReference type="PROSITE" id="PS50862">
    <property type="entry name" value="AA_TRNA_LIGASE_II"/>
    <property type="match status" value="1"/>
</dbReference>
<keyword evidence="6" id="KW-0479">Metal-binding</keyword>
<dbReference type="InterPro" id="IPR006195">
    <property type="entry name" value="aa-tRNA-synth_II"/>
</dbReference>